<dbReference type="EMBL" id="CP025432">
    <property type="protein sequence ID" value="AUH66857.1"/>
    <property type="molecule type" value="Genomic_DNA"/>
</dbReference>
<dbReference type="OrthoDB" id="6917259at2"/>
<evidence type="ECO:0000313" key="3">
    <source>
        <dbReference type="Proteomes" id="UP000234530"/>
    </source>
</evidence>
<organism evidence="2 3">
    <name type="scientific">Paracoccus zhejiangensis</name>
    <dbReference type="NCBI Taxonomy" id="1077935"/>
    <lineage>
        <taxon>Bacteria</taxon>
        <taxon>Pseudomonadati</taxon>
        <taxon>Pseudomonadota</taxon>
        <taxon>Alphaproteobacteria</taxon>
        <taxon>Rhodobacterales</taxon>
        <taxon>Paracoccaceae</taxon>
        <taxon>Paracoccus</taxon>
    </lineage>
</organism>
<keyword evidence="3" id="KW-1185">Reference proteome</keyword>
<dbReference type="KEGG" id="pzh:CX676_21435"/>
<proteinExistence type="predicted"/>
<dbReference type="AlphaFoldDB" id="A0A2H5F5P4"/>
<feature type="domain" description="TniQ" evidence="1">
    <location>
        <begin position="25"/>
        <end position="160"/>
    </location>
</feature>
<name>A0A2H5F5P4_9RHOB</name>
<gene>
    <name evidence="2" type="ORF">CX676_21435</name>
</gene>
<geneLocation type="plasmid" evidence="3">
    <name>ppz02</name>
</geneLocation>
<keyword evidence="2" id="KW-0614">Plasmid</keyword>
<reference evidence="2 3" key="1">
    <citation type="journal article" date="2013" name="Antonie Van Leeuwenhoek">
        <title>Paracoccus zhejiangensis sp. nov., isolated from activated sludge in wastewater-treatment system.</title>
        <authorList>
            <person name="Wu Z.G."/>
            <person name="Zhang D.F."/>
            <person name="Liu Y.L."/>
            <person name="Wang F."/>
            <person name="Jiang X."/>
            <person name="Li C."/>
            <person name="Li S.P."/>
            <person name="Hong Q."/>
            <person name="Li W.J."/>
        </authorList>
    </citation>
    <scope>NUCLEOTIDE SEQUENCE [LARGE SCALE GENOMIC DNA]</scope>
    <source>
        <strain evidence="2 3">J6</strain>
        <plasmid evidence="3">Plasmid ppz02</plasmid>
    </source>
</reference>
<dbReference type="Proteomes" id="UP000234530">
    <property type="component" value="Plasmid pPZ02"/>
</dbReference>
<protein>
    <recommendedName>
        <fullName evidence="1">TniQ domain-containing protein</fullName>
    </recommendedName>
</protein>
<dbReference type="Pfam" id="PF06527">
    <property type="entry name" value="TniQ"/>
    <property type="match status" value="1"/>
</dbReference>
<dbReference type="RefSeq" id="WP_101754816.1">
    <property type="nucleotide sequence ID" value="NZ_CP025432.1"/>
</dbReference>
<sequence>MTAAKQRIAVIPASPYALVAGRHWPVAVSPEPGELLSSWLHRTAHGNGVPPRYFGAFLGATAENWSARLDRDLPDHLLQVLADHTGVAQDEIAALSLVPDPMVQLRLPLSPLPSAAPLAAFQPSWLQYCATCLSEDKNPFFRRAWTLAARVTCFKHGCRLRDRCPSCGCGVAPHRQDRLVPQQFCAFCGASLCKATRGSARTVRQIETLIDDLLHLHASGHRAVGGRSIPDLLAASCFHSNANPSAITRLSAKSRYHLFRDLAAGELSLLKQDSQCARYWTQIVQAARSHRPLVRSFAGSIDIWHEKRPQSQNVQAELSDLFHALAQLDAGRKAAK</sequence>
<dbReference type="InterPro" id="IPR009492">
    <property type="entry name" value="TniQ"/>
</dbReference>
<evidence type="ECO:0000313" key="2">
    <source>
        <dbReference type="EMBL" id="AUH66857.1"/>
    </source>
</evidence>
<accession>A0A2H5F5P4</accession>
<evidence type="ECO:0000259" key="1">
    <source>
        <dbReference type="Pfam" id="PF06527"/>
    </source>
</evidence>